<keyword evidence="2" id="KW-0238">DNA-binding</keyword>
<dbReference type="SUPFAM" id="SSF46689">
    <property type="entry name" value="Homeodomain-like"/>
    <property type="match status" value="2"/>
</dbReference>
<dbReference type="PANTHER" id="PTHR43280">
    <property type="entry name" value="ARAC-FAMILY TRANSCRIPTIONAL REGULATOR"/>
    <property type="match status" value="1"/>
</dbReference>
<dbReference type="InterPro" id="IPR018062">
    <property type="entry name" value="HTH_AraC-typ_CS"/>
</dbReference>
<accession>A0ABV1KX34</accession>
<dbReference type="InterPro" id="IPR014710">
    <property type="entry name" value="RmlC-like_jellyroll"/>
</dbReference>
<dbReference type="SMART" id="SM00342">
    <property type="entry name" value="HTH_ARAC"/>
    <property type="match status" value="1"/>
</dbReference>
<dbReference type="Proteomes" id="UP001493487">
    <property type="component" value="Unassembled WGS sequence"/>
</dbReference>
<dbReference type="Pfam" id="PF12833">
    <property type="entry name" value="HTH_18"/>
    <property type="match status" value="1"/>
</dbReference>
<dbReference type="SUPFAM" id="SSF51182">
    <property type="entry name" value="RmlC-like cupins"/>
    <property type="match status" value="1"/>
</dbReference>
<evidence type="ECO:0000256" key="1">
    <source>
        <dbReference type="ARBA" id="ARBA00023015"/>
    </source>
</evidence>
<evidence type="ECO:0000313" key="5">
    <source>
        <dbReference type="EMBL" id="MEQ4484611.1"/>
    </source>
</evidence>
<feature type="domain" description="HTH araC/xylS-type" evidence="4">
    <location>
        <begin position="195"/>
        <end position="293"/>
    </location>
</feature>
<dbReference type="PANTHER" id="PTHR43280:SF28">
    <property type="entry name" value="HTH-TYPE TRANSCRIPTIONAL ACTIVATOR RHAS"/>
    <property type="match status" value="1"/>
</dbReference>
<dbReference type="InterPro" id="IPR018060">
    <property type="entry name" value="HTH_AraC"/>
</dbReference>
<dbReference type="Gene3D" id="1.10.10.60">
    <property type="entry name" value="Homeodomain-like"/>
    <property type="match status" value="2"/>
</dbReference>
<keyword evidence="6" id="KW-1185">Reference proteome</keyword>
<keyword evidence="3" id="KW-0804">Transcription</keyword>
<dbReference type="Pfam" id="PF02311">
    <property type="entry name" value="AraC_binding"/>
    <property type="match status" value="1"/>
</dbReference>
<dbReference type="InterPro" id="IPR009057">
    <property type="entry name" value="Homeodomain-like_sf"/>
</dbReference>
<dbReference type="PROSITE" id="PS01124">
    <property type="entry name" value="HTH_ARAC_FAMILY_2"/>
    <property type="match status" value="1"/>
</dbReference>
<dbReference type="PROSITE" id="PS00041">
    <property type="entry name" value="HTH_ARAC_FAMILY_1"/>
    <property type="match status" value="1"/>
</dbReference>
<evidence type="ECO:0000256" key="3">
    <source>
        <dbReference type="ARBA" id="ARBA00023163"/>
    </source>
</evidence>
<proteinExistence type="predicted"/>
<dbReference type="InterPro" id="IPR011051">
    <property type="entry name" value="RmlC_Cupin_sf"/>
</dbReference>
<dbReference type="RefSeq" id="WP_232186794.1">
    <property type="nucleotide sequence ID" value="NZ_JAIOAP010000010.1"/>
</dbReference>
<evidence type="ECO:0000259" key="4">
    <source>
        <dbReference type="PROSITE" id="PS01124"/>
    </source>
</evidence>
<dbReference type="InterPro" id="IPR003313">
    <property type="entry name" value="AraC-bd"/>
</dbReference>
<protein>
    <submittedName>
        <fullName evidence="5">AraC family transcriptional regulator</fullName>
    </submittedName>
</protein>
<evidence type="ECO:0000256" key="2">
    <source>
        <dbReference type="ARBA" id="ARBA00023125"/>
    </source>
</evidence>
<dbReference type="EMBL" id="JASKHM010000011">
    <property type="protein sequence ID" value="MEQ4484611.1"/>
    <property type="molecule type" value="Genomic_DNA"/>
</dbReference>
<comment type="caution">
    <text evidence="5">The sequence shown here is derived from an EMBL/GenBank/DDBJ whole genome shotgun (WGS) entry which is preliminary data.</text>
</comment>
<evidence type="ECO:0000313" key="6">
    <source>
        <dbReference type="Proteomes" id="UP001493487"/>
    </source>
</evidence>
<dbReference type="Gene3D" id="2.60.120.10">
    <property type="entry name" value="Jelly Rolls"/>
    <property type="match status" value="1"/>
</dbReference>
<name>A0ABV1KX34_9BACL</name>
<reference evidence="5 6" key="1">
    <citation type="journal article" date="2023" name="Genome Announc.">
        <title>Pan-Genome Analyses of the Genus Cohnella and Proposal of the Novel Species Cohnella silvisoli sp. nov., Isolated from Forest Soil.</title>
        <authorList>
            <person name="Wang C."/>
            <person name="Mao L."/>
            <person name="Bao G."/>
            <person name="Zhu H."/>
        </authorList>
    </citation>
    <scope>NUCLEOTIDE SEQUENCE [LARGE SCALE GENOMIC DNA]</scope>
    <source>
        <strain evidence="5 6">NL03-T5-1</strain>
    </source>
</reference>
<sequence length="301" mass="34660">MKGKGDAGCHFHFDNVFAKGESKFGGIDLYQIGELWCEAGYEVLPHRQFCLELSYIVSGSGFFFIDDECVKVGEGDIFYNAVGHVHSIKTDSSSTLRYVYLGFMFNDEAEEQFADIQAFFQSAQYYHSKDAHNLMLPFFRSIDEFFMQKPCSNLLIKSYLEEIIVLSYRALSEKTGKIRRYSPQKSPHSVGFTVYTVMRHIDNHLLQLRSIKSIAENLGYSYTYLSHTFKDKTGMTLQRYINLKKVEKALEMINYGGISLTEIAATLNYETIQSFSKAFSRIMEHPPSYYAAMRRNEAQEK</sequence>
<gene>
    <name evidence="5" type="ORF">QJS35_19615</name>
</gene>
<keyword evidence="1" id="KW-0805">Transcription regulation</keyword>
<organism evidence="5 6">
    <name type="scientific">Cohnella silvisoli</name>
    <dbReference type="NCBI Taxonomy" id="2873699"/>
    <lineage>
        <taxon>Bacteria</taxon>
        <taxon>Bacillati</taxon>
        <taxon>Bacillota</taxon>
        <taxon>Bacilli</taxon>
        <taxon>Bacillales</taxon>
        <taxon>Paenibacillaceae</taxon>
        <taxon>Cohnella</taxon>
    </lineage>
</organism>